<gene>
    <name evidence="10" type="ORF">QGM71_07875</name>
</gene>
<evidence type="ECO:0000256" key="2">
    <source>
        <dbReference type="ARBA" id="ARBA00011903"/>
    </source>
</evidence>
<reference evidence="10 11" key="1">
    <citation type="journal article" date="2024" name="Int. J. Syst. Evol. Microbiol.">
        <title>Virgibacillus tibetensis sp. nov., isolated from salt lake on the Tibetan Plateau of China.</title>
        <authorList>
            <person name="Phurbu D."/>
            <person name="Liu Z.-X."/>
            <person name="Wang R."/>
            <person name="Zheng Y.-Y."/>
            <person name="Liu H.-C."/>
            <person name="Zhou Y.-G."/>
            <person name="Yu Y.-J."/>
            <person name="Li A.-H."/>
        </authorList>
    </citation>
    <scope>NUCLEOTIDE SEQUENCE [LARGE SCALE GENOMIC DNA]</scope>
    <source>
        <strain evidence="10 11">C22-A2</strain>
    </source>
</reference>
<keyword evidence="5 10" id="KW-0418">Kinase</keyword>
<evidence type="ECO:0000256" key="3">
    <source>
        <dbReference type="ARBA" id="ARBA00022679"/>
    </source>
</evidence>
<keyword evidence="11" id="KW-1185">Reference proteome</keyword>
<keyword evidence="6" id="KW-0067">ATP-binding</keyword>
<proteinExistence type="inferred from homology"/>
<comment type="caution">
    <text evidence="10">The sequence shown here is derived from an EMBL/GenBank/DDBJ whole genome shotgun (WGS) entry which is preliminary data.</text>
</comment>
<dbReference type="EMBL" id="JARZFX010000002">
    <property type="protein sequence ID" value="MEC5423413.1"/>
    <property type="molecule type" value="Genomic_DNA"/>
</dbReference>
<evidence type="ECO:0000256" key="6">
    <source>
        <dbReference type="ARBA" id="ARBA00022840"/>
    </source>
</evidence>
<dbReference type="GO" id="GO:0004715">
    <property type="term" value="F:non-membrane spanning protein tyrosine kinase activity"/>
    <property type="evidence" value="ECO:0007669"/>
    <property type="project" value="UniProtKB-EC"/>
</dbReference>
<evidence type="ECO:0000256" key="1">
    <source>
        <dbReference type="ARBA" id="ARBA00007316"/>
    </source>
</evidence>
<comment type="catalytic activity">
    <reaction evidence="8">
        <text>L-tyrosyl-[protein] + ATP = O-phospho-L-tyrosyl-[protein] + ADP + H(+)</text>
        <dbReference type="Rhea" id="RHEA:10596"/>
        <dbReference type="Rhea" id="RHEA-COMP:10136"/>
        <dbReference type="Rhea" id="RHEA-COMP:20101"/>
        <dbReference type="ChEBI" id="CHEBI:15378"/>
        <dbReference type="ChEBI" id="CHEBI:30616"/>
        <dbReference type="ChEBI" id="CHEBI:46858"/>
        <dbReference type="ChEBI" id="CHEBI:61978"/>
        <dbReference type="ChEBI" id="CHEBI:456216"/>
        <dbReference type="EC" id="2.7.10.2"/>
    </reaction>
</comment>
<dbReference type="NCBIfam" id="TIGR01007">
    <property type="entry name" value="eps_fam"/>
    <property type="match status" value="1"/>
</dbReference>
<dbReference type="PANTHER" id="PTHR32309:SF13">
    <property type="entry name" value="FERRIC ENTEROBACTIN TRANSPORT PROTEIN FEPE"/>
    <property type="match status" value="1"/>
</dbReference>
<evidence type="ECO:0000256" key="7">
    <source>
        <dbReference type="ARBA" id="ARBA00023137"/>
    </source>
</evidence>
<dbReference type="Pfam" id="PF13614">
    <property type="entry name" value="AAA_31"/>
    <property type="match status" value="1"/>
</dbReference>
<evidence type="ECO:0000256" key="8">
    <source>
        <dbReference type="ARBA" id="ARBA00051245"/>
    </source>
</evidence>
<feature type="domain" description="AAA" evidence="9">
    <location>
        <begin position="59"/>
        <end position="200"/>
    </location>
</feature>
<evidence type="ECO:0000256" key="5">
    <source>
        <dbReference type="ARBA" id="ARBA00022777"/>
    </source>
</evidence>
<protein>
    <recommendedName>
        <fullName evidence="2">non-specific protein-tyrosine kinase</fullName>
        <ecNumber evidence="2">2.7.10.2</ecNumber>
    </recommendedName>
</protein>
<evidence type="ECO:0000259" key="9">
    <source>
        <dbReference type="Pfam" id="PF13614"/>
    </source>
</evidence>
<keyword evidence="4" id="KW-0547">Nucleotide-binding</keyword>
<dbReference type="InterPro" id="IPR027417">
    <property type="entry name" value="P-loop_NTPase"/>
</dbReference>
<dbReference type="SUPFAM" id="SSF52540">
    <property type="entry name" value="P-loop containing nucleoside triphosphate hydrolases"/>
    <property type="match status" value="1"/>
</dbReference>
<keyword evidence="3 10" id="KW-0808">Transferase</keyword>
<dbReference type="InterPro" id="IPR005702">
    <property type="entry name" value="Wzc-like_C"/>
</dbReference>
<dbReference type="InterPro" id="IPR050445">
    <property type="entry name" value="Bact_polysacc_biosynth/exp"/>
</dbReference>
<evidence type="ECO:0000313" key="10">
    <source>
        <dbReference type="EMBL" id="MEC5423413.1"/>
    </source>
</evidence>
<dbReference type="RefSeq" id="WP_327606964.1">
    <property type="nucleotide sequence ID" value="NZ_JARZFX010000002.1"/>
</dbReference>
<sequence length="232" mass="25758">MARRKSQSRNNKMRYLITKLSPRSPISEQYRTVRTNLQFSSVDKELKTMLVTSAGPSEGKSMTTANLAVVYAQQGKKILLVDADLRKPTVHYTFRMDNLKGLSNILVGEDFLQDVVAQSDTENLDVISCGPIPPNPSELLASKRMEQFIEDASQIYDIIIFDTPPILAVADAQIMANVCDGAILVVRSKQTEVEAAGKAVEALQSANAKILGTILNDRSKKEANYYYYYGKN</sequence>
<evidence type="ECO:0000256" key="4">
    <source>
        <dbReference type="ARBA" id="ARBA00022741"/>
    </source>
</evidence>
<dbReference type="CDD" id="cd05387">
    <property type="entry name" value="BY-kinase"/>
    <property type="match status" value="1"/>
</dbReference>
<dbReference type="InterPro" id="IPR025669">
    <property type="entry name" value="AAA_dom"/>
</dbReference>
<dbReference type="Gene3D" id="3.40.50.300">
    <property type="entry name" value="P-loop containing nucleotide triphosphate hydrolases"/>
    <property type="match status" value="1"/>
</dbReference>
<dbReference type="EC" id="2.7.10.2" evidence="2"/>
<dbReference type="PANTHER" id="PTHR32309">
    <property type="entry name" value="TYROSINE-PROTEIN KINASE"/>
    <property type="match status" value="1"/>
</dbReference>
<accession>A0ABU6KE42</accession>
<keyword evidence="7" id="KW-0829">Tyrosine-protein kinase</keyword>
<comment type="similarity">
    <text evidence="1">Belongs to the CpsD/CapB family.</text>
</comment>
<dbReference type="Proteomes" id="UP001335737">
    <property type="component" value="Unassembled WGS sequence"/>
</dbReference>
<organism evidence="10 11">
    <name type="scientific">Virgibacillus tibetensis</name>
    <dbReference type="NCBI Taxonomy" id="3042313"/>
    <lineage>
        <taxon>Bacteria</taxon>
        <taxon>Bacillati</taxon>
        <taxon>Bacillota</taxon>
        <taxon>Bacilli</taxon>
        <taxon>Bacillales</taxon>
        <taxon>Bacillaceae</taxon>
        <taxon>Virgibacillus</taxon>
    </lineage>
</organism>
<evidence type="ECO:0000313" key="11">
    <source>
        <dbReference type="Proteomes" id="UP001335737"/>
    </source>
</evidence>
<name>A0ABU6KE42_9BACI</name>